<dbReference type="InterPro" id="IPR029439">
    <property type="entry name" value="Wzt_C"/>
</dbReference>
<name>A0A4R5UW78_9BACT</name>
<dbReference type="GO" id="GO:0005524">
    <property type="term" value="F:ATP binding"/>
    <property type="evidence" value="ECO:0007669"/>
    <property type="project" value="UniProtKB-KW"/>
</dbReference>
<dbReference type="InterPro" id="IPR003593">
    <property type="entry name" value="AAA+_ATPase"/>
</dbReference>
<dbReference type="SMART" id="SM00382">
    <property type="entry name" value="AAA"/>
    <property type="match status" value="1"/>
</dbReference>
<dbReference type="GO" id="GO:0016887">
    <property type="term" value="F:ATP hydrolysis activity"/>
    <property type="evidence" value="ECO:0007669"/>
    <property type="project" value="InterPro"/>
</dbReference>
<dbReference type="AlphaFoldDB" id="A0A4R5UW78"/>
<evidence type="ECO:0000256" key="1">
    <source>
        <dbReference type="ARBA" id="ARBA00005417"/>
    </source>
</evidence>
<dbReference type="CDD" id="cd03220">
    <property type="entry name" value="ABC_KpsT_Wzt"/>
    <property type="match status" value="1"/>
</dbReference>
<comment type="similarity">
    <text evidence="1">Belongs to the ABC transporter superfamily.</text>
</comment>
<keyword evidence="3" id="KW-0547">Nucleotide-binding</keyword>
<organism evidence="6 7">
    <name type="scientific">Algoriphagus formosus</name>
    <dbReference type="NCBI Taxonomy" id="2007308"/>
    <lineage>
        <taxon>Bacteria</taxon>
        <taxon>Pseudomonadati</taxon>
        <taxon>Bacteroidota</taxon>
        <taxon>Cytophagia</taxon>
        <taxon>Cytophagales</taxon>
        <taxon>Cyclobacteriaceae</taxon>
        <taxon>Algoriphagus</taxon>
    </lineage>
</organism>
<dbReference type="GO" id="GO:0016020">
    <property type="term" value="C:membrane"/>
    <property type="evidence" value="ECO:0007669"/>
    <property type="project" value="InterPro"/>
</dbReference>
<keyword evidence="4 6" id="KW-0067">ATP-binding</keyword>
<dbReference type="InterPro" id="IPR015860">
    <property type="entry name" value="ABC_transpr_TagH-like"/>
</dbReference>
<evidence type="ECO:0000256" key="4">
    <source>
        <dbReference type="ARBA" id="ARBA00022840"/>
    </source>
</evidence>
<evidence type="ECO:0000313" key="7">
    <source>
        <dbReference type="Proteomes" id="UP000295438"/>
    </source>
</evidence>
<sequence length="408" mass="45970">MRPVISVSSLSKRYRLGLKEKQAETLAGQIANVIKSPWKNLKKLKDLSRFGLEDDSVFWALKDVSFEVQEGEVLGIIGKNGAGKSTLLKILSQITEPTSGKIEIHGRVASLLEVGTGFHPELSGRENIYMNGTILGMTRREIDSKLDEIIDFSGVEKFIDTPVKFYSSGMKVRLGFSVAAHLDPEILIIDEVLAVGDYEFQKKCVGKMGDVSKNQGRTVLFVSHNMGAIQKLCQKSILLESGIIVTNEITSVVLEKYFGKEEEKKYQRTKNEEKKEYSIDSAQLTDSLGNPKNSFFHDSGFIVCVKVTEKIKINEVYLFVTILDSNLNKIFSAEQKVIGSKQYKLFVKEKFLTRGNYSIQLILYKPGISQFDFIEQTCHFEIIDSGSDFVHLNSFDYGVVFGNYEWIN</sequence>
<feature type="domain" description="ABC transporter" evidence="5">
    <location>
        <begin position="42"/>
        <end position="266"/>
    </location>
</feature>
<dbReference type="InterPro" id="IPR003439">
    <property type="entry name" value="ABC_transporter-like_ATP-bd"/>
</dbReference>
<dbReference type="InterPro" id="IPR050683">
    <property type="entry name" value="Bact_Polysacc_Export_ATP-bd"/>
</dbReference>
<dbReference type="PANTHER" id="PTHR46743">
    <property type="entry name" value="TEICHOIC ACIDS EXPORT ATP-BINDING PROTEIN TAGH"/>
    <property type="match status" value="1"/>
</dbReference>
<dbReference type="GO" id="GO:0140359">
    <property type="term" value="F:ABC-type transporter activity"/>
    <property type="evidence" value="ECO:0007669"/>
    <property type="project" value="InterPro"/>
</dbReference>
<gene>
    <name evidence="6" type="ORF">E1898_11945</name>
</gene>
<dbReference type="Pfam" id="PF14524">
    <property type="entry name" value="Wzt_C"/>
    <property type="match status" value="1"/>
</dbReference>
<accession>A0A4R5UW78</accession>
<protein>
    <submittedName>
        <fullName evidence="6">ATP-binding cassette domain-containing protein</fullName>
    </submittedName>
</protein>
<dbReference type="PROSITE" id="PS00211">
    <property type="entry name" value="ABC_TRANSPORTER_1"/>
    <property type="match status" value="1"/>
</dbReference>
<evidence type="ECO:0000256" key="3">
    <source>
        <dbReference type="ARBA" id="ARBA00022741"/>
    </source>
</evidence>
<reference evidence="6 7" key="1">
    <citation type="submission" date="2019-03" db="EMBL/GenBank/DDBJ databases">
        <title>Algoriphagus aquimaris sp. nov., isolated form marine sediment in Pohang, Korea.</title>
        <authorList>
            <person name="Kim J."/>
            <person name="Yoon S.-H."/>
            <person name="Lee S.-S."/>
        </authorList>
    </citation>
    <scope>NUCLEOTIDE SEQUENCE [LARGE SCALE GENOMIC DNA]</scope>
    <source>
        <strain evidence="6 7">F21</strain>
    </source>
</reference>
<dbReference type="Proteomes" id="UP000295438">
    <property type="component" value="Unassembled WGS sequence"/>
</dbReference>
<dbReference type="InterPro" id="IPR027417">
    <property type="entry name" value="P-loop_NTPase"/>
</dbReference>
<dbReference type="PROSITE" id="PS50893">
    <property type="entry name" value="ABC_TRANSPORTER_2"/>
    <property type="match status" value="1"/>
</dbReference>
<dbReference type="Gene3D" id="3.40.50.300">
    <property type="entry name" value="P-loop containing nucleotide triphosphate hydrolases"/>
    <property type="match status" value="1"/>
</dbReference>
<evidence type="ECO:0000256" key="2">
    <source>
        <dbReference type="ARBA" id="ARBA00022448"/>
    </source>
</evidence>
<dbReference type="SUPFAM" id="SSF52540">
    <property type="entry name" value="P-loop containing nucleoside triphosphate hydrolases"/>
    <property type="match status" value="1"/>
</dbReference>
<dbReference type="InterPro" id="IPR017871">
    <property type="entry name" value="ABC_transporter-like_CS"/>
</dbReference>
<keyword evidence="7" id="KW-1185">Reference proteome</keyword>
<evidence type="ECO:0000313" key="6">
    <source>
        <dbReference type="EMBL" id="TDK43316.1"/>
    </source>
</evidence>
<dbReference type="Pfam" id="PF00005">
    <property type="entry name" value="ABC_tran"/>
    <property type="match status" value="1"/>
</dbReference>
<keyword evidence="2" id="KW-0813">Transport</keyword>
<dbReference type="EMBL" id="SMUW01000035">
    <property type="protein sequence ID" value="TDK43316.1"/>
    <property type="molecule type" value="Genomic_DNA"/>
</dbReference>
<dbReference type="RefSeq" id="WP_133391032.1">
    <property type="nucleotide sequence ID" value="NZ_SMUW01000035.1"/>
</dbReference>
<proteinExistence type="inferred from homology"/>
<dbReference type="PANTHER" id="PTHR46743:SF2">
    <property type="entry name" value="TEICHOIC ACIDS EXPORT ATP-BINDING PROTEIN TAGH"/>
    <property type="match status" value="1"/>
</dbReference>
<comment type="caution">
    <text evidence="6">The sequence shown here is derived from an EMBL/GenBank/DDBJ whole genome shotgun (WGS) entry which is preliminary data.</text>
</comment>
<evidence type="ECO:0000259" key="5">
    <source>
        <dbReference type="PROSITE" id="PS50893"/>
    </source>
</evidence>